<dbReference type="GO" id="GO:0016020">
    <property type="term" value="C:membrane"/>
    <property type="evidence" value="ECO:0007669"/>
    <property type="project" value="UniProtKB-SubCell"/>
</dbReference>
<name>A0A922MVT9_SPOEX</name>
<sequence>MSFLVSCLIACCVLWGVAGDVKPELSMLLVSRCCPEGHVLTAEALRSPILPSTVAAAPCQQVDRNVTWSPRVYALKRNRTNPNDTGFVTLGYVPRHWRYEWGKLPDCNPLRVLPEYAAPYALLARTGAMMIRGVSKPLDLKRYCCDQTAALVCADDTSWKSTKCCAEGRAFNGTHCVEQAERAQEALEELRALAASSDSPGGAGSGSAVGFGWPLCGDGSRYAVAGQLAGARLGQRGELELRAAGGGGELLAGGTWCAEAVLGEAGTRVLACEAEARSQRPTTQATRHALYGAGLAVGAAFLAATLAAGFALPAAHHALHWRCQTHYVAALMLGDVLLAATQLAGDRVPPGLCRALGECPSVLVRVTYDACTPRLVLIEISFVSCALASRSVTTSSCGAAVLSVYVCVFRDFRPTSLERGQEAWRLRVYMVYAWGGPLLLAGAAAALDQLPPAAAAPFLRPRFAVQRCWFYGDMEILVYFFGPVGVLLLVNLALFISTTRQLTCGLWRRDEVKSTSERAALGRVCAKLVVVMGVTWGADVVSWAAGGPDYVWYATDLLNALQGVFIFLVVGCQPHAWAAVKRAAAACCARGRDGAQARATHSSTHLPSCGESLTHTTPAPASAAPPAPLASPAPAPRVPMETVC</sequence>
<evidence type="ECO:0000256" key="4">
    <source>
        <dbReference type="ARBA" id="ARBA00023136"/>
    </source>
</evidence>
<keyword evidence="3 6" id="KW-1133">Transmembrane helix</keyword>
<dbReference type="Gene3D" id="1.20.1070.10">
    <property type="entry name" value="Rhodopsin 7-helix transmembrane proteins"/>
    <property type="match status" value="1"/>
</dbReference>
<feature type="transmembrane region" description="Helical" evidence="6">
    <location>
        <begin position="520"/>
        <end position="538"/>
    </location>
</feature>
<dbReference type="Proteomes" id="UP000814243">
    <property type="component" value="Unassembled WGS sequence"/>
</dbReference>
<feature type="region of interest" description="Disordered" evidence="5">
    <location>
        <begin position="599"/>
        <end position="637"/>
    </location>
</feature>
<proteinExistence type="predicted"/>
<dbReference type="EMBL" id="JACEFF010000136">
    <property type="protein sequence ID" value="KAH9643387.1"/>
    <property type="molecule type" value="Genomic_DNA"/>
</dbReference>
<protein>
    <recommendedName>
        <fullName evidence="10">G-protein coupled receptor Mth-like 1</fullName>
    </recommendedName>
</protein>
<keyword evidence="7" id="KW-0732">Signal</keyword>
<dbReference type="PANTHER" id="PTHR46953:SF1">
    <property type="entry name" value="G-PROTEIN COUPLED RECEPTOR MTH-LIKE 1-RELATED"/>
    <property type="match status" value="1"/>
</dbReference>
<evidence type="ECO:0000313" key="9">
    <source>
        <dbReference type="Proteomes" id="UP000814243"/>
    </source>
</evidence>
<feature type="transmembrane region" description="Helical" evidence="6">
    <location>
        <begin position="550"/>
        <end position="572"/>
    </location>
</feature>
<dbReference type="InterPro" id="IPR052808">
    <property type="entry name" value="GPCR_Mth-like"/>
</dbReference>
<evidence type="ECO:0000256" key="5">
    <source>
        <dbReference type="SAM" id="MobiDB-lite"/>
    </source>
</evidence>
<comment type="caution">
    <text evidence="8">The sequence shown here is derived from an EMBL/GenBank/DDBJ whole genome shotgun (WGS) entry which is preliminary data.</text>
</comment>
<comment type="subcellular location">
    <subcellularLocation>
        <location evidence="1">Membrane</location>
        <topology evidence="1">Multi-pass membrane protein</topology>
    </subcellularLocation>
</comment>
<evidence type="ECO:0000256" key="7">
    <source>
        <dbReference type="SAM" id="SignalP"/>
    </source>
</evidence>
<feature type="chain" id="PRO_5036956651" description="G-protein coupled receptor Mth-like 1" evidence="7">
    <location>
        <begin position="20"/>
        <end position="644"/>
    </location>
</feature>
<dbReference type="Pfam" id="PF00002">
    <property type="entry name" value="7tm_2"/>
    <property type="match status" value="1"/>
</dbReference>
<feature type="compositionally biased region" description="Polar residues" evidence="5">
    <location>
        <begin position="600"/>
        <end position="617"/>
    </location>
</feature>
<accession>A0A922MVT9</accession>
<evidence type="ECO:0000256" key="6">
    <source>
        <dbReference type="SAM" id="Phobius"/>
    </source>
</evidence>
<feature type="signal peptide" evidence="7">
    <location>
        <begin position="1"/>
        <end position="19"/>
    </location>
</feature>
<gene>
    <name evidence="8" type="ORF">HF086_016676</name>
</gene>
<keyword evidence="4 6" id="KW-0472">Membrane</keyword>
<dbReference type="CDD" id="cd15039">
    <property type="entry name" value="7tmB3_Methuselah-like"/>
    <property type="match status" value="1"/>
</dbReference>
<evidence type="ECO:0000313" key="8">
    <source>
        <dbReference type="EMBL" id="KAH9643387.1"/>
    </source>
</evidence>
<feature type="transmembrane region" description="Helical" evidence="6">
    <location>
        <begin position="429"/>
        <end position="447"/>
    </location>
</feature>
<dbReference type="InterPro" id="IPR000832">
    <property type="entry name" value="GPCR_2_secretin-like"/>
</dbReference>
<evidence type="ECO:0000256" key="1">
    <source>
        <dbReference type="ARBA" id="ARBA00004141"/>
    </source>
</evidence>
<organism evidence="8 9">
    <name type="scientific">Spodoptera exigua</name>
    <name type="common">Beet armyworm</name>
    <name type="synonym">Noctua fulgens</name>
    <dbReference type="NCBI Taxonomy" id="7107"/>
    <lineage>
        <taxon>Eukaryota</taxon>
        <taxon>Metazoa</taxon>
        <taxon>Ecdysozoa</taxon>
        <taxon>Arthropoda</taxon>
        <taxon>Hexapoda</taxon>
        <taxon>Insecta</taxon>
        <taxon>Pterygota</taxon>
        <taxon>Neoptera</taxon>
        <taxon>Endopterygota</taxon>
        <taxon>Lepidoptera</taxon>
        <taxon>Glossata</taxon>
        <taxon>Ditrysia</taxon>
        <taxon>Noctuoidea</taxon>
        <taxon>Noctuidae</taxon>
        <taxon>Amphipyrinae</taxon>
        <taxon>Spodoptera</taxon>
    </lineage>
</organism>
<dbReference type="GO" id="GO:0004930">
    <property type="term" value="F:G protein-coupled receptor activity"/>
    <property type="evidence" value="ECO:0007669"/>
    <property type="project" value="InterPro"/>
</dbReference>
<evidence type="ECO:0000256" key="2">
    <source>
        <dbReference type="ARBA" id="ARBA00022692"/>
    </source>
</evidence>
<dbReference type="PANTHER" id="PTHR46953">
    <property type="entry name" value="G-PROTEIN COUPLED RECEPTOR MTH-LIKE 1-RELATED"/>
    <property type="match status" value="1"/>
</dbReference>
<feature type="compositionally biased region" description="Pro residues" evidence="5">
    <location>
        <begin position="623"/>
        <end position="637"/>
    </location>
</feature>
<keyword evidence="2 6" id="KW-0812">Transmembrane</keyword>
<feature type="transmembrane region" description="Helical" evidence="6">
    <location>
        <begin position="476"/>
        <end position="499"/>
    </location>
</feature>
<feature type="transmembrane region" description="Helical" evidence="6">
    <location>
        <begin position="289"/>
        <end position="315"/>
    </location>
</feature>
<reference evidence="8" key="1">
    <citation type="journal article" date="2021" name="G3 (Bethesda)">
        <title>Genome and transcriptome analysis of the beet armyworm Spodoptera exigua reveals targets for pest control. .</title>
        <authorList>
            <person name="Simon S."/>
            <person name="Breeschoten T."/>
            <person name="Jansen H.J."/>
            <person name="Dirks R.P."/>
            <person name="Schranz M.E."/>
            <person name="Ros V.I.D."/>
        </authorList>
    </citation>
    <scope>NUCLEOTIDE SEQUENCE</scope>
    <source>
        <strain evidence="8">TB_SE_WUR_2020</strain>
    </source>
</reference>
<evidence type="ECO:0000256" key="3">
    <source>
        <dbReference type="ARBA" id="ARBA00022989"/>
    </source>
</evidence>
<dbReference type="AlphaFoldDB" id="A0A922MVT9"/>
<evidence type="ECO:0008006" key="10">
    <source>
        <dbReference type="Google" id="ProtNLM"/>
    </source>
</evidence>